<dbReference type="GO" id="GO:0003723">
    <property type="term" value="F:RNA binding"/>
    <property type="evidence" value="ECO:0007669"/>
    <property type="project" value="UniProtKB-KW"/>
</dbReference>
<feature type="region of interest" description="Disordered" evidence="2">
    <location>
        <begin position="104"/>
        <end position="200"/>
    </location>
</feature>
<dbReference type="CDD" id="cd00590">
    <property type="entry name" value="RRM_SF"/>
    <property type="match status" value="1"/>
</dbReference>
<sequence>MVASAPPPPETMSDHIDENRLVMRIENLSSSVTKEHILTLIESFAVVEKIIMPDPVMWMTVPIGRVEVVFASDNDAANVYAHLQGAMVDGAKMNISFVRVEKRIPEKRRRSPTPRKSRDVPRRRSSSERRYSSRRGRQSPQKKNRSPTPRKSRDVPRRRSSSERRYSSRRGRQSPPARRGRTSRSRSPSSRSSSGSPTWD</sequence>
<dbReference type="AlphaFoldDB" id="A0A0S4JUP9"/>
<proteinExistence type="predicted"/>
<keyword evidence="4" id="KW-1185">Reference proteome</keyword>
<feature type="compositionally biased region" description="Basic and acidic residues" evidence="2">
    <location>
        <begin position="116"/>
        <end position="131"/>
    </location>
</feature>
<dbReference type="SUPFAM" id="SSF54928">
    <property type="entry name" value="RNA-binding domain, RBD"/>
    <property type="match status" value="1"/>
</dbReference>
<dbReference type="VEuPathDB" id="TriTrypDB:BSAL_45890"/>
<dbReference type="GO" id="GO:0000398">
    <property type="term" value="P:mRNA splicing, via spliceosome"/>
    <property type="evidence" value="ECO:0007669"/>
    <property type="project" value="TreeGrafter"/>
</dbReference>
<dbReference type="EMBL" id="CYKH01002213">
    <property type="protein sequence ID" value="CUG93963.1"/>
    <property type="molecule type" value="Genomic_DNA"/>
</dbReference>
<protein>
    <recommendedName>
        <fullName evidence="5">RRM domain-containing protein</fullName>
    </recommendedName>
</protein>
<evidence type="ECO:0000313" key="3">
    <source>
        <dbReference type="EMBL" id="CUG93963.1"/>
    </source>
</evidence>
<dbReference type="GO" id="GO:0005654">
    <property type="term" value="C:nucleoplasm"/>
    <property type="evidence" value="ECO:0007669"/>
    <property type="project" value="TreeGrafter"/>
</dbReference>
<dbReference type="OMA" id="PMRENIA"/>
<dbReference type="GO" id="GO:0061574">
    <property type="term" value="C:ASAP complex"/>
    <property type="evidence" value="ECO:0007669"/>
    <property type="project" value="TreeGrafter"/>
</dbReference>
<dbReference type="GO" id="GO:0005737">
    <property type="term" value="C:cytoplasm"/>
    <property type="evidence" value="ECO:0007669"/>
    <property type="project" value="TreeGrafter"/>
</dbReference>
<evidence type="ECO:0000256" key="2">
    <source>
        <dbReference type="SAM" id="MobiDB-lite"/>
    </source>
</evidence>
<dbReference type="InterPro" id="IPR035979">
    <property type="entry name" value="RBD_domain_sf"/>
</dbReference>
<feature type="compositionally biased region" description="Basic residues" evidence="2">
    <location>
        <begin position="105"/>
        <end position="115"/>
    </location>
</feature>
<feature type="compositionally biased region" description="Basic and acidic residues" evidence="2">
    <location>
        <begin position="151"/>
        <end position="166"/>
    </location>
</feature>
<reference evidence="4" key="1">
    <citation type="submission" date="2015-09" db="EMBL/GenBank/DDBJ databases">
        <authorList>
            <consortium name="Pathogen Informatics"/>
        </authorList>
    </citation>
    <scope>NUCLEOTIDE SEQUENCE [LARGE SCALE GENOMIC DNA]</scope>
    <source>
        <strain evidence="4">Lake Konstanz</strain>
    </source>
</reference>
<accession>A0A0S4JUP9</accession>
<keyword evidence="1" id="KW-0694">RNA-binding</keyword>
<feature type="compositionally biased region" description="Basic residues" evidence="2">
    <location>
        <begin position="167"/>
        <end position="184"/>
    </location>
</feature>
<evidence type="ECO:0008006" key="5">
    <source>
        <dbReference type="Google" id="ProtNLM"/>
    </source>
</evidence>
<dbReference type="InterPro" id="IPR012677">
    <property type="entry name" value="Nucleotide-bd_a/b_plait_sf"/>
</dbReference>
<dbReference type="Gene3D" id="3.30.70.330">
    <property type="match status" value="1"/>
</dbReference>
<organism evidence="3 4">
    <name type="scientific">Bodo saltans</name>
    <name type="common">Flagellated protozoan</name>
    <dbReference type="NCBI Taxonomy" id="75058"/>
    <lineage>
        <taxon>Eukaryota</taxon>
        <taxon>Discoba</taxon>
        <taxon>Euglenozoa</taxon>
        <taxon>Kinetoplastea</taxon>
        <taxon>Metakinetoplastina</taxon>
        <taxon>Eubodonida</taxon>
        <taxon>Bodonidae</taxon>
        <taxon>Bodo</taxon>
    </lineage>
</organism>
<evidence type="ECO:0000313" key="4">
    <source>
        <dbReference type="Proteomes" id="UP000051952"/>
    </source>
</evidence>
<dbReference type="Proteomes" id="UP000051952">
    <property type="component" value="Unassembled WGS sequence"/>
</dbReference>
<gene>
    <name evidence="3" type="ORF">BSAL_45890</name>
</gene>
<dbReference type="PANTHER" id="PTHR15481">
    <property type="entry name" value="RIBONUCLEIC ACID BINDING PROTEIN S1"/>
    <property type="match status" value="1"/>
</dbReference>
<evidence type="ECO:0000256" key="1">
    <source>
        <dbReference type="ARBA" id="ARBA00022884"/>
    </source>
</evidence>
<dbReference type="PANTHER" id="PTHR15481:SF0">
    <property type="entry name" value="LD23870P-RELATED"/>
    <property type="match status" value="1"/>
</dbReference>
<feature type="compositionally biased region" description="Low complexity" evidence="2">
    <location>
        <begin position="185"/>
        <end position="200"/>
    </location>
</feature>
<feature type="compositionally biased region" description="Basic residues" evidence="2">
    <location>
        <begin position="132"/>
        <end position="150"/>
    </location>
</feature>
<name>A0A0S4JUP9_BODSA</name>
<dbReference type="OrthoDB" id="252020at2759"/>